<comment type="caution">
    <text evidence="2">The sequence shown here is derived from an EMBL/GenBank/DDBJ whole genome shotgun (WGS) entry which is preliminary data.</text>
</comment>
<dbReference type="PANTHER" id="PTHR24148:SF82">
    <property type="entry name" value="HETEROKARYON INCOMPATIBILITY DOMAIN-CONTAINING PROTEIN"/>
    <property type="match status" value="1"/>
</dbReference>
<gene>
    <name evidence="2" type="ORF">FB567DRAFT_585352</name>
</gene>
<dbReference type="OrthoDB" id="3798860at2759"/>
<dbReference type="EMBL" id="JAGMVJ010000034">
    <property type="protein sequence ID" value="KAH7067763.1"/>
    <property type="molecule type" value="Genomic_DNA"/>
</dbReference>
<dbReference type="Proteomes" id="UP000813461">
    <property type="component" value="Unassembled WGS sequence"/>
</dbReference>
<keyword evidence="3" id="KW-1185">Reference proteome</keyword>
<protein>
    <submittedName>
        <fullName evidence="2">Heterokaryon incompatibility protein-domain-containing protein</fullName>
    </submittedName>
</protein>
<accession>A0A8K0VS23</accession>
<feature type="domain" description="Heterokaryon incompatibility" evidence="1">
    <location>
        <begin position="51"/>
        <end position="215"/>
    </location>
</feature>
<reference evidence="2" key="1">
    <citation type="journal article" date="2021" name="Nat. Commun.">
        <title>Genetic determinants of endophytism in the Arabidopsis root mycobiome.</title>
        <authorList>
            <person name="Mesny F."/>
            <person name="Miyauchi S."/>
            <person name="Thiergart T."/>
            <person name="Pickel B."/>
            <person name="Atanasova L."/>
            <person name="Karlsson M."/>
            <person name="Huettel B."/>
            <person name="Barry K.W."/>
            <person name="Haridas S."/>
            <person name="Chen C."/>
            <person name="Bauer D."/>
            <person name="Andreopoulos W."/>
            <person name="Pangilinan J."/>
            <person name="LaButti K."/>
            <person name="Riley R."/>
            <person name="Lipzen A."/>
            <person name="Clum A."/>
            <person name="Drula E."/>
            <person name="Henrissat B."/>
            <person name="Kohler A."/>
            <person name="Grigoriev I.V."/>
            <person name="Martin F.M."/>
            <person name="Hacquard S."/>
        </authorList>
    </citation>
    <scope>NUCLEOTIDE SEQUENCE</scope>
    <source>
        <strain evidence="2">MPI-SDFR-AT-0120</strain>
    </source>
</reference>
<name>A0A8K0VS23_9PLEO</name>
<dbReference type="AlphaFoldDB" id="A0A8K0VS23"/>
<evidence type="ECO:0000259" key="1">
    <source>
        <dbReference type="Pfam" id="PF06985"/>
    </source>
</evidence>
<dbReference type="PANTHER" id="PTHR24148">
    <property type="entry name" value="ANKYRIN REPEAT DOMAIN-CONTAINING PROTEIN 39 HOMOLOG-RELATED"/>
    <property type="match status" value="1"/>
</dbReference>
<evidence type="ECO:0000313" key="3">
    <source>
        <dbReference type="Proteomes" id="UP000813461"/>
    </source>
</evidence>
<proteinExistence type="predicted"/>
<dbReference type="Pfam" id="PF06985">
    <property type="entry name" value="HET"/>
    <property type="match status" value="1"/>
</dbReference>
<sequence length="635" mass="72960">MSSYQYAKLASRTHFRLMKLDPSSKLDNPDQAERCFKFSLHVVDMKDAPPYETVSYVWGDGPQCIRLAVGEPSHGYLLISQLLMLSLRRLQRVMQTAYLWIDQICINQTCTTEKNHQVQLMADIYKHCTRVIIHLAPEIYPRNIKGLSWNEGSFRFVETEDNISFQTLVSELNNIRAQQSAGYNPLLPMIEPLMMACVYLICQHPWFFRGWVIQEVALAPDATMLMADEEVTLDLFISLIHDTTSDEGPYFLKSLRHRLGFMDASLGHRRFQRLLRLQQSRNPLMILDTASAGSKFRLTQDHIFGFLGLMAVNIRPDYNLAWEQVFVETAHRIIASKGGLQILMHLHRDVRCDEQIIDMTFRARVRTLPSWVPCWTDPRAQHRIWANQTASPISSACINRRHVSEQISYPPWLHTRGGCIGHVQKTQTSWSSNAKYDNAIIFMKAMFAHVRIQEIMDPHISAGKLMSDIFIVLEAHMLCGWFELLEVFSGPYEGARHEYDAHGSQRFPHEFSRTRDMFGTYVERVHAMKPADVSSIRQQIESLEYFVQRDTAIVMQDGRQGSAKGRKTIMSGDLVCILHGLHCPVVLRPYPASVIPFDSGDRIIYMVIDVCEIEGCMNGEAVDWKENEAQTFILL</sequence>
<organism evidence="2 3">
    <name type="scientific">Paraphoma chrysanthemicola</name>
    <dbReference type="NCBI Taxonomy" id="798071"/>
    <lineage>
        <taxon>Eukaryota</taxon>
        <taxon>Fungi</taxon>
        <taxon>Dikarya</taxon>
        <taxon>Ascomycota</taxon>
        <taxon>Pezizomycotina</taxon>
        <taxon>Dothideomycetes</taxon>
        <taxon>Pleosporomycetidae</taxon>
        <taxon>Pleosporales</taxon>
        <taxon>Pleosporineae</taxon>
        <taxon>Phaeosphaeriaceae</taxon>
        <taxon>Paraphoma</taxon>
    </lineage>
</organism>
<dbReference type="InterPro" id="IPR052895">
    <property type="entry name" value="HetReg/Transcr_Mod"/>
</dbReference>
<evidence type="ECO:0000313" key="2">
    <source>
        <dbReference type="EMBL" id="KAH7067763.1"/>
    </source>
</evidence>
<dbReference type="InterPro" id="IPR010730">
    <property type="entry name" value="HET"/>
</dbReference>